<sequence length="180" mass="19652">MLRRITAAAHFAARIHADQRRRGASDVPYVNHVIEVAALVAEAGGEACEVIAALLHDVVEDSDTTLDEIEESFGSDVARLVDGMTDSPEWEGLPRPERKRRQAEHMKTAPDGVRRIKIADQTSNVRDIVRLPEAWTDDDPAQYLEGAERVVDACRGAAPWLEAAFDAAAAEAMQKIGGKV</sequence>
<comment type="caution">
    <text evidence="3">The sequence shown here is derived from an EMBL/GenBank/DDBJ whole genome shotgun (WGS) entry which is preliminary data.</text>
</comment>
<gene>
    <name evidence="3" type="ORF">Wenmar_03884</name>
</gene>
<dbReference type="InterPro" id="IPR003607">
    <property type="entry name" value="HD/PDEase_dom"/>
</dbReference>
<dbReference type="EMBL" id="AONG01000022">
    <property type="protein sequence ID" value="KIQ67461.1"/>
    <property type="molecule type" value="Genomic_DNA"/>
</dbReference>
<organism evidence="3 4">
    <name type="scientific">Wenxinia marina DSM 24838</name>
    <dbReference type="NCBI Taxonomy" id="1123501"/>
    <lineage>
        <taxon>Bacteria</taxon>
        <taxon>Pseudomonadati</taxon>
        <taxon>Pseudomonadota</taxon>
        <taxon>Alphaproteobacteria</taxon>
        <taxon>Rhodobacterales</taxon>
        <taxon>Roseobacteraceae</taxon>
        <taxon>Wenxinia</taxon>
    </lineage>
</organism>
<dbReference type="Gene3D" id="1.10.3210.10">
    <property type="entry name" value="Hypothetical protein af1432"/>
    <property type="match status" value="1"/>
</dbReference>
<evidence type="ECO:0000313" key="4">
    <source>
        <dbReference type="Proteomes" id="UP000035100"/>
    </source>
</evidence>
<dbReference type="GO" id="GO:0008893">
    <property type="term" value="F:guanosine-3',5'-bis(diphosphate) 3'-diphosphatase activity"/>
    <property type="evidence" value="ECO:0007669"/>
    <property type="project" value="TreeGrafter"/>
</dbReference>
<dbReference type="InterPro" id="IPR052194">
    <property type="entry name" value="MESH1"/>
</dbReference>
<dbReference type="PATRIC" id="fig|1123501.6.peg.4015"/>
<dbReference type="AlphaFoldDB" id="A0A0D0P794"/>
<dbReference type="PANTHER" id="PTHR46246">
    <property type="entry name" value="GUANOSINE-3',5'-BIS(DIPHOSPHATE) 3'-PYROPHOSPHOHYDROLASE MESH1"/>
    <property type="match status" value="1"/>
</dbReference>
<proteinExistence type="predicted"/>
<dbReference type="Proteomes" id="UP000035100">
    <property type="component" value="Unassembled WGS sequence"/>
</dbReference>
<dbReference type="SUPFAM" id="SSF109604">
    <property type="entry name" value="HD-domain/PDEase-like"/>
    <property type="match status" value="1"/>
</dbReference>
<protein>
    <submittedName>
        <fullName evidence="3">Metal dependent phosphohydrolase</fullName>
    </submittedName>
</protein>
<keyword evidence="4" id="KW-1185">Reference proteome</keyword>
<evidence type="ECO:0000313" key="3">
    <source>
        <dbReference type="EMBL" id="KIQ67461.1"/>
    </source>
</evidence>
<keyword evidence="3" id="KW-0378">Hydrolase</keyword>
<feature type="domain" description="HD/PDEase" evidence="2">
    <location>
        <begin position="25"/>
        <end position="134"/>
    </location>
</feature>
<evidence type="ECO:0000259" key="2">
    <source>
        <dbReference type="SMART" id="SM00471"/>
    </source>
</evidence>
<feature type="region of interest" description="Disordered" evidence="1">
    <location>
        <begin position="84"/>
        <end position="110"/>
    </location>
</feature>
<dbReference type="PANTHER" id="PTHR46246:SF1">
    <property type="entry name" value="GUANOSINE-3',5'-BIS(DIPHOSPHATE) 3'-PYROPHOSPHOHYDROLASE MESH1"/>
    <property type="match status" value="1"/>
</dbReference>
<evidence type="ECO:0000256" key="1">
    <source>
        <dbReference type="SAM" id="MobiDB-lite"/>
    </source>
</evidence>
<dbReference type="STRING" id="1123501.Wenmar_03884"/>
<dbReference type="Pfam" id="PF13328">
    <property type="entry name" value="HD_4"/>
    <property type="match status" value="1"/>
</dbReference>
<accession>A0A0D0P794</accession>
<name>A0A0D0P794_9RHOB</name>
<reference evidence="3 4" key="1">
    <citation type="submission" date="2013-01" db="EMBL/GenBank/DDBJ databases">
        <authorList>
            <person name="Fiebig A."/>
            <person name="Goeker M."/>
            <person name="Klenk H.-P.P."/>
        </authorList>
    </citation>
    <scope>NUCLEOTIDE SEQUENCE [LARGE SCALE GENOMIC DNA]</scope>
    <source>
        <strain evidence="3 4">DSM 24838</strain>
    </source>
</reference>
<dbReference type="SMART" id="SM00471">
    <property type="entry name" value="HDc"/>
    <property type="match status" value="1"/>
</dbReference>
<dbReference type="eggNOG" id="COG0317">
    <property type="taxonomic scope" value="Bacteria"/>
</dbReference>